<evidence type="ECO:0000313" key="2">
    <source>
        <dbReference type="Proteomes" id="UP000285648"/>
    </source>
</evidence>
<dbReference type="PROSITE" id="PS51257">
    <property type="entry name" value="PROKAR_LIPOPROTEIN"/>
    <property type="match status" value="1"/>
</dbReference>
<evidence type="ECO:0000313" key="1">
    <source>
        <dbReference type="EMBL" id="RLM27470.1"/>
    </source>
</evidence>
<proteinExistence type="predicted"/>
<sequence length="232" mass="26462">MPVKHLSRGAISPLLLLLRRFSIGAAILLTVACSSHTPPPSVFASGYISDRGVVRLWRKDDSQHNIIRLIVVYNPLQGDDTVVSRYLYQQGNLREIKRSLETQKDDIEIRFTEKGTVSFMQRQLAERRESISDEDLTLYQWDAKRLLELSEVLQAGKVILKQGTWQNGQVVTCAGQWVRPYFDSLSMGWIVQRRQQLIGTLSIAWLEAPEGTQLLLADQGSFCRWEMEAESL</sequence>
<name>A0A421DSP6_9GAMM</name>
<protein>
    <recommendedName>
        <fullName evidence="3">DUF1481 domain-containing protein</fullName>
    </recommendedName>
</protein>
<comment type="caution">
    <text evidence="1">The sequence shown here is derived from an EMBL/GenBank/DDBJ whole genome shotgun (WGS) entry which is preliminary data.</text>
</comment>
<evidence type="ECO:0008006" key="3">
    <source>
        <dbReference type="Google" id="ProtNLM"/>
    </source>
</evidence>
<reference evidence="1 2" key="1">
    <citation type="submission" date="2016-09" db="EMBL/GenBank/DDBJ databases">
        <authorList>
            <person name="Doonan J."/>
            <person name="Pachebat J.A."/>
            <person name="Golyshin P.N."/>
            <person name="Denman S."/>
            <person name="Mcdonald J.E."/>
        </authorList>
    </citation>
    <scope>NUCLEOTIDE SEQUENCE [LARGE SCALE GENOMIC DNA]</scope>
    <source>
        <strain evidence="1 2">NCPPB 3934</strain>
    </source>
</reference>
<dbReference type="AlphaFoldDB" id="A0A421DSP6"/>
<gene>
    <name evidence="1" type="ORF">BIY29_02155</name>
</gene>
<dbReference type="InterPro" id="IPR010858">
    <property type="entry name" value="DUF1481"/>
</dbReference>
<dbReference type="Proteomes" id="UP000285648">
    <property type="component" value="Unassembled WGS sequence"/>
</dbReference>
<organism evidence="1 2">
    <name type="scientific">Brenneria alni</name>
    <dbReference type="NCBI Taxonomy" id="71656"/>
    <lineage>
        <taxon>Bacteria</taxon>
        <taxon>Pseudomonadati</taxon>
        <taxon>Pseudomonadota</taxon>
        <taxon>Gammaproteobacteria</taxon>
        <taxon>Enterobacterales</taxon>
        <taxon>Pectobacteriaceae</taxon>
        <taxon>Brenneria</taxon>
    </lineage>
</organism>
<keyword evidence="2" id="KW-1185">Reference proteome</keyword>
<dbReference type="Pfam" id="PF07356">
    <property type="entry name" value="DUF1481"/>
    <property type="match status" value="1"/>
</dbReference>
<dbReference type="EMBL" id="MJLZ01000003">
    <property type="protein sequence ID" value="RLM27470.1"/>
    <property type="molecule type" value="Genomic_DNA"/>
</dbReference>
<dbReference type="RefSeq" id="WP_121573389.1">
    <property type="nucleotide sequence ID" value="NZ_MJLZ01000003.1"/>
</dbReference>
<dbReference type="OrthoDB" id="6457475at2"/>
<accession>A0A421DSP6</accession>